<keyword evidence="3" id="KW-1003">Cell membrane</keyword>
<evidence type="ECO:0000256" key="7">
    <source>
        <dbReference type="SAM" id="Phobius"/>
    </source>
</evidence>
<comment type="subcellular location">
    <subcellularLocation>
        <location evidence="1">Cell membrane</location>
        <topology evidence="1">Multi-pass membrane protein</topology>
    </subcellularLocation>
</comment>
<dbReference type="InterPro" id="IPR006685">
    <property type="entry name" value="MscS_channel_2nd"/>
</dbReference>
<dbReference type="EMBL" id="DVHM01000033">
    <property type="protein sequence ID" value="HIR70026.1"/>
    <property type="molecule type" value="Genomic_DNA"/>
</dbReference>
<reference evidence="10" key="2">
    <citation type="journal article" date="2021" name="PeerJ">
        <title>Extensive microbial diversity within the chicken gut microbiome revealed by metagenomics and culture.</title>
        <authorList>
            <person name="Gilroy R."/>
            <person name="Ravi A."/>
            <person name="Getino M."/>
            <person name="Pursley I."/>
            <person name="Horton D.L."/>
            <person name="Alikhan N.F."/>
            <person name="Baker D."/>
            <person name="Gharbi K."/>
            <person name="Hall N."/>
            <person name="Watson M."/>
            <person name="Adriaenssens E.M."/>
            <person name="Foster-Nyarko E."/>
            <person name="Jarju S."/>
            <person name="Secka A."/>
            <person name="Antonio M."/>
            <person name="Oren A."/>
            <person name="Chaudhuri R.R."/>
            <person name="La Ragione R."/>
            <person name="Hildebrand F."/>
            <person name="Pallen M.J."/>
        </authorList>
    </citation>
    <scope>NUCLEOTIDE SEQUENCE</scope>
    <source>
        <strain evidence="10">ChiSjej5B23-6657</strain>
    </source>
</reference>
<dbReference type="GO" id="GO:0008381">
    <property type="term" value="F:mechanosensitive monoatomic ion channel activity"/>
    <property type="evidence" value="ECO:0007669"/>
    <property type="project" value="InterPro"/>
</dbReference>
<name>A0A9D1E8N7_9FIRM</name>
<comment type="caution">
    <text evidence="10">The sequence shown here is derived from an EMBL/GenBank/DDBJ whole genome shotgun (WGS) entry which is preliminary data.</text>
</comment>
<evidence type="ECO:0000313" key="11">
    <source>
        <dbReference type="Proteomes" id="UP000823912"/>
    </source>
</evidence>
<proteinExistence type="inferred from homology"/>
<keyword evidence="5 7" id="KW-1133">Transmembrane helix</keyword>
<dbReference type="Gene3D" id="1.10.287.1260">
    <property type="match status" value="1"/>
</dbReference>
<protein>
    <submittedName>
        <fullName evidence="10">Mechanosensitive ion channel</fullName>
    </submittedName>
</protein>
<dbReference type="SUPFAM" id="SSF82689">
    <property type="entry name" value="Mechanosensitive channel protein MscS (YggB), C-terminal domain"/>
    <property type="match status" value="1"/>
</dbReference>
<dbReference type="Gene3D" id="2.30.30.60">
    <property type="match status" value="1"/>
</dbReference>
<feature type="transmembrane region" description="Helical" evidence="7">
    <location>
        <begin position="114"/>
        <end position="134"/>
    </location>
</feature>
<gene>
    <name evidence="10" type="ORF">IAA55_01950</name>
</gene>
<keyword evidence="6 7" id="KW-0472">Membrane</keyword>
<dbReference type="Pfam" id="PF21082">
    <property type="entry name" value="MS_channel_3rd"/>
    <property type="match status" value="1"/>
</dbReference>
<evidence type="ECO:0000256" key="1">
    <source>
        <dbReference type="ARBA" id="ARBA00004651"/>
    </source>
</evidence>
<dbReference type="InterPro" id="IPR011066">
    <property type="entry name" value="MscS_channel_C_sf"/>
</dbReference>
<dbReference type="Proteomes" id="UP000823912">
    <property type="component" value="Unassembled WGS sequence"/>
</dbReference>
<dbReference type="InterPro" id="IPR011014">
    <property type="entry name" value="MscS_channel_TM-2"/>
</dbReference>
<evidence type="ECO:0000259" key="9">
    <source>
        <dbReference type="Pfam" id="PF21082"/>
    </source>
</evidence>
<accession>A0A9D1E8N7</accession>
<dbReference type="InterPro" id="IPR049278">
    <property type="entry name" value="MS_channel_C"/>
</dbReference>
<evidence type="ECO:0000256" key="6">
    <source>
        <dbReference type="ARBA" id="ARBA00023136"/>
    </source>
</evidence>
<dbReference type="InterPro" id="IPR023408">
    <property type="entry name" value="MscS_beta-dom_sf"/>
</dbReference>
<dbReference type="PANTHER" id="PTHR30221">
    <property type="entry name" value="SMALL-CONDUCTANCE MECHANOSENSITIVE CHANNEL"/>
    <property type="match status" value="1"/>
</dbReference>
<evidence type="ECO:0000259" key="8">
    <source>
        <dbReference type="Pfam" id="PF00924"/>
    </source>
</evidence>
<evidence type="ECO:0000256" key="2">
    <source>
        <dbReference type="ARBA" id="ARBA00008017"/>
    </source>
</evidence>
<feature type="transmembrane region" description="Helical" evidence="7">
    <location>
        <begin position="82"/>
        <end position="108"/>
    </location>
</feature>
<dbReference type="AlphaFoldDB" id="A0A9D1E8N7"/>
<feature type="domain" description="Mechanosensitive ion channel MscS" evidence="8">
    <location>
        <begin position="121"/>
        <end position="189"/>
    </location>
</feature>
<keyword evidence="4 7" id="KW-0812">Transmembrane</keyword>
<evidence type="ECO:0000313" key="10">
    <source>
        <dbReference type="EMBL" id="HIR70026.1"/>
    </source>
</evidence>
<dbReference type="GO" id="GO:0005886">
    <property type="term" value="C:plasma membrane"/>
    <property type="evidence" value="ECO:0007669"/>
    <property type="project" value="UniProtKB-SubCell"/>
</dbReference>
<feature type="domain" description="Mechanosensitive ion channel MscS C-terminal" evidence="9">
    <location>
        <begin position="197"/>
        <end position="277"/>
    </location>
</feature>
<evidence type="ECO:0000256" key="4">
    <source>
        <dbReference type="ARBA" id="ARBA00022692"/>
    </source>
</evidence>
<sequence>MLLSQVFPENLIGSIKDGVVKNWLETILPGVISFFWDVVLALVTVYVGVRVIRLLRKWFRRFMERHELEEGLKQFLDQVVKYLLYIVLIVLVLNLFGITTTSIAAAVASLGVTAGLALQGSLSNFAGGVLILILHPFRVGDYIIEDTNKNEGQVLEISVFYTKLRTVDNKIIVIPNGALANNSLTNATKSDKRQLDLIVPISYDADIRQAKAILERLVEQEDRRLADEEIKVFVSQLNNSSVDLGLRFWVPTEDYWNVRWKMLEDIKLAFDEAGIAIPFQQMDVTIKQ</sequence>
<evidence type="ECO:0000256" key="3">
    <source>
        <dbReference type="ARBA" id="ARBA00022475"/>
    </source>
</evidence>
<evidence type="ECO:0000256" key="5">
    <source>
        <dbReference type="ARBA" id="ARBA00022989"/>
    </source>
</evidence>
<reference evidence="10" key="1">
    <citation type="submission" date="2020-10" db="EMBL/GenBank/DDBJ databases">
        <authorList>
            <person name="Gilroy R."/>
        </authorList>
    </citation>
    <scope>NUCLEOTIDE SEQUENCE</scope>
    <source>
        <strain evidence="10">ChiSjej5B23-6657</strain>
    </source>
</reference>
<dbReference type="SUPFAM" id="SSF82861">
    <property type="entry name" value="Mechanosensitive channel protein MscS (YggB), transmembrane region"/>
    <property type="match status" value="1"/>
</dbReference>
<dbReference type="InterPro" id="IPR010920">
    <property type="entry name" value="LSM_dom_sf"/>
</dbReference>
<dbReference type="InterPro" id="IPR045275">
    <property type="entry name" value="MscS_archaea/bacteria_type"/>
</dbReference>
<dbReference type="PANTHER" id="PTHR30221:SF1">
    <property type="entry name" value="SMALL-CONDUCTANCE MECHANOSENSITIVE CHANNEL"/>
    <property type="match status" value="1"/>
</dbReference>
<feature type="transmembrane region" description="Helical" evidence="7">
    <location>
        <begin position="34"/>
        <end position="55"/>
    </location>
</feature>
<dbReference type="SUPFAM" id="SSF50182">
    <property type="entry name" value="Sm-like ribonucleoproteins"/>
    <property type="match status" value="1"/>
</dbReference>
<dbReference type="Gene3D" id="3.30.70.100">
    <property type="match status" value="1"/>
</dbReference>
<dbReference type="Pfam" id="PF00924">
    <property type="entry name" value="MS_channel_2nd"/>
    <property type="match status" value="1"/>
</dbReference>
<organism evidence="10 11">
    <name type="scientific">Candidatus Pullilachnospira gallistercoris</name>
    <dbReference type="NCBI Taxonomy" id="2840911"/>
    <lineage>
        <taxon>Bacteria</taxon>
        <taxon>Bacillati</taxon>
        <taxon>Bacillota</taxon>
        <taxon>Clostridia</taxon>
        <taxon>Lachnospirales</taxon>
        <taxon>Lachnospiraceae</taxon>
        <taxon>Lachnospiraceae incertae sedis</taxon>
        <taxon>Candidatus Pullilachnospira</taxon>
    </lineage>
</organism>
<comment type="similarity">
    <text evidence="2">Belongs to the MscS (TC 1.A.23) family.</text>
</comment>